<evidence type="ECO:0000313" key="2">
    <source>
        <dbReference type="Proteomes" id="UP000693970"/>
    </source>
</evidence>
<reference evidence="1" key="2">
    <citation type="submission" date="2021-04" db="EMBL/GenBank/DDBJ databases">
        <authorList>
            <person name="Podell S."/>
        </authorList>
    </citation>
    <scope>NUCLEOTIDE SEQUENCE</scope>
    <source>
        <strain evidence="1">Hildebrandi</strain>
    </source>
</reference>
<gene>
    <name evidence="1" type="ORF">IV203_034283</name>
</gene>
<evidence type="ECO:0000313" key="1">
    <source>
        <dbReference type="EMBL" id="KAG7373559.1"/>
    </source>
</evidence>
<organism evidence="1 2">
    <name type="scientific">Nitzschia inconspicua</name>
    <dbReference type="NCBI Taxonomy" id="303405"/>
    <lineage>
        <taxon>Eukaryota</taxon>
        <taxon>Sar</taxon>
        <taxon>Stramenopiles</taxon>
        <taxon>Ochrophyta</taxon>
        <taxon>Bacillariophyta</taxon>
        <taxon>Bacillariophyceae</taxon>
        <taxon>Bacillariophycidae</taxon>
        <taxon>Bacillariales</taxon>
        <taxon>Bacillariaceae</taxon>
        <taxon>Nitzschia</taxon>
    </lineage>
</organism>
<dbReference type="AlphaFoldDB" id="A0A9K3Q9N6"/>
<protein>
    <submittedName>
        <fullName evidence="1">Uncharacterized protein</fullName>
    </submittedName>
</protein>
<name>A0A9K3Q9N6_9STRA</name>
<reference evidence="1" key="1">
    <citation type="journal article" date="2021" name="Sci. Rep.">
        <title>Diploid genomic architecture of Nitzschia inconspicua, an elite biomass production diatom.</title>
        <authorList>
            <person name="Oliver A."/>
            <person name="Podell S."/>
            <person name="Pinowska A."/>
            <person name="Traller J.C."/>
            <person name="Smith S.R."/>
            <person name="McClure R."/>
            <person name="Beliaev A."/>
            <person name="Bohutskyi P."/>
            <person name="Hill E.A."/>
            <person name="Rabines A."/>
            <person name="Zheng H."/>
            <person name="Allen L.Z."/>
            <person name="Kuo A."/>
            <person name="Grigoriev I.V."/>
            <person name="Allen A.E."/>
            <person name="Hazlebeck D."/>
            <person name="Allen E.E."/>
        </authorList>
    </citation>
    <scope>NUCLEOTIDE SEQUENCE</scope>
    <source>
        <strain evidence="1">Hildebrandi</strain>
    </source>
</reference>
<sequence length="105" mass="12273">MKYPCAHVYAVTQLVWMSMFGVRWHSQFQHFYGRAGQDRWTEIFDSMMAAEFDNFITARKDEDGEGKVLCVDGMEFLSGRPASWLSIQEEQNPMVIEAKHLYQLT</sequence>
<dbReference type="Proteomes" id="UP000693970">
    <property type="component" value="Unassembled WGS sequence"/>
</dbReference>
<keyword evidence="2" id="KW-1185">Reference proteome</keyword>
<dbReference type="EMBL" id="JAGRRH010000002">
    <property type="protein sequence ID" value="KAG7373559.1"/>
    <property type="molecule type" value="Genomic_DNA"/>
</dbReference>
<accession>A0A9K3Q9N6</accession>
<proteinExistence type="predicted"/>
<comment type="caution">
    <text evidence="1">The sequence shown here is derived from an EMBL/GenBank/DDBJ whole genome shotgun (WGS) entry which is preliminary data.</text>
</comment>